<evidence type="ECO:0000313" key="4">
    <source>
        <dbReference type="Proteomes" id="UP000199360"/>
    </source>
</evidence>
<dbReference type="EMBL" id="FMDM01000007">
    <property type="protein sequence ID" value="SCG61288.1"/>
    <property type="molecule type" value="Genomic_DNA"/>
</dbReference>
<gene>
    <name evidence="3" type="ORF">GA0070213_10746</name>
</gene>
<dbReference type="STRING" id="745366.GA0070213_10746"/>
<accession>A0A1C5ISD9</accession>
<protein>
    <submittedName>
        <fullName evidence="3">ABC-2 family transporter protein</fullName>
    </submittedName>
</protein>
<feature type="transmembrane region" description="Helical" evidence="2">
    <location>
        <begin position="190"/>
        <end position="207"/>
    </location>
</feature>
<feature type="region of interest" description="Disordered" evidence="1">
    <location>
        <begin position="1"/>
        <end position="23"/>
    </location>
</feature>
<reference evidence="4" key="1">
    <citation type="submission" date="2016-06" db="EMBL/GenBank/DDBJ databases">
        <authorList>
            <person name="Varghese N."/>
            <person name="Submissions Spin"/>
        </authorList>
    </citation>
    <scope>NUCLEOTIDE SEQUENCE [LARGE SCALE GENOMIC DNA]</scope>
    <source>
        <strain evidence="4">DSM 45647</strain>
    </source>
</reference>
<feature type="transmembrane region" description="Helical" evidence="2">
    <location>
        <begin position="117"/>
        <end position="141"/>
    </location>
</feature>
<keyword evidence="2" id="KW-1133">Transmembrane helix</keyword>
<feature type="transmembrane region" description="Helical" evidence="2">
    <location>
        <begin position="161"/>
        <end position="183"/>
    </location>
</feature>
<evidence type="ECO:0000256" key="1">
    <source>
        <dbReference type="SAM" id="MobiDB-lite"/>
    </source>
</evidence>
<evidence type="ECO:0000313" key="3">
    <source>
        <dbReference type="EMBL" id="SCG61288.1"/>
    </source>
</evidence>
<name>A0A1C5ISD9_9ACTN</name>
<dbReference type="Proteomes" id="UP000199360">
    <property type="component" value="Unassembled WGS sequence"/>
</dbReference>
<keyword evidence="4" id="KW-1185">Reference proteome</keyword>
<keyword evidence="2" id="KW-0812">Transmembrane</keyword>
<keyword evidence="2" id="KW-0472">Membrane</keyword>
<dbReference type="AlphaFoldDB" id="A0A1C5ISD9"/>
<dbReference type="OrthoDB" id="3822725at2"/>
<feature type="transmembrane region" description="Helical" evidence="2">
    <location>
        <begin position="44"/>
        <end position="63"/>
    </location>
</feature>
<feature type="compositionally biased region" description="Low complexity" evidence="1">
    <location>
        <begin position="1"/>
        <end position="21"/>
    </location>
</feature>
<feature type="transmembrane region" description="Helical" evidence="2">
    <location>
        <begin position="236"/>
        <end position="256"/>
    </location>
</feature>
<dbReference type="RefSeq" id="WP_091063404.1">
    <property type="nucleotide sequence ID" value="NZ_FMDM01000007.1"/>
</dbReference>
<evidence type="ECO:0000256" key="2">
    <source>
        <dbReference type="SAM" id="Phobius"/>
    </source>
</evidence>
<feature type="transmembrane region" description="Helical" evidence="2">
    <location>
        <begin position="78"/>
        <end position="96"/>
    </location>
</feature>
<sequence length="264" mass="27819">MTTATAPTPTAAHARPEPAATSPSLARLTQVELRKLADTRAGRWLLITIGLIAVAIVVVQLFVTDAAEQTFSAFFEPSLLPVGLLLPVLGILSITSEWSQRTALTTFALVPRRERVIVAKLTAVVLAALGSVLVSLVVAAAGTLAAKATGGAGAWTFDWRMLPHAAVFQVGSVLLGAGFGLLLLNTPLAIVTYLLLPTVWSVLAAMIEGLRGPARWLDTSYTMGALLGPDVTAGQWARLGVSLVVWVLLPLVAGLFRTLRREVS</sequence>
<proteinExistence type="predicted"/>
<organism evidence="3 4">
    <name type="scientific">Micromonospora humi</name>
    <dbReference type="NCBI Taxonomy" id="745366"/>
    <lineage>
        <taxon>Bacteria</taxon>
        <taxon>Bacillati</taxon>
        <taxon>Actinomycetota</taxon>
        <taxon>Actinomycetes</taxon>
        <taxon>Micromonosporales</taxon>
        <taxon>Micromonosporaceae</taxon>
        <taxon>Micromonospora</taxon>
    </lineage>
</organism>